<protein>
    <recommendedName>
        <fullName evidence="3">DUF1499 domain-containing protein</fullName>
    </recommendedName>
</protein>
<accession>A0ABY1BAN3</accession>
<gene>
    <name evidence="1" type="ORF">SAMN05216600_105258</name>
</gene>
<dbReference type="PANTHER" id="PTHR34801">
    <property type="entry name" value="EXPRESSED PROTEIN"/>
    <property type="match status" value="1"/>
</dbReference>
<evidence type="ECO:0008006" key="3">
    <source>
        <dbReference type="Google" id="ProtNLM"/>
    </source>
</evidence>
<organism evidence="1 2">
    <name type="scientific">Pseudomonas cuatrocienegasensis</name>
    <dbReference type="NCBI Taxonomy" id="543360"/>
    <lineage>
        <taxon>Bacteria</taxon>
        <taxon>Pseudomonadati</taxon>
        <taxon>Pseudomonadota</taxon>
        <taxon>Gammaproteobacteria</taxon>
        <taxon>Pseudomonadales</taxon>
        <taxon>Pseudomonadaceae</taxon>
        <taxon>Pseudomonas</taxon>
    </lineage>
</organism>
<comment type="caution">
    <text evidence="1">The sequence shown here is derived from an EMBL/GenBank/DDBJ whole genome shotgun (WGS) entry which is preliminary data.</text>
</comment>
<keyword evidence="2" id="KW-1185">Reference proteome</keyword>
<dbReference type="Proteomes" id="UP000198512">
    <property type="component" value="Unassembled WGS sequence"/>
</dbReference>
<name>A0ABY1BAN3_9PSED</name>
<dbReference type="EMBL" id="FOFP01000005">
    <property type="protein sequence ID" value="SEQ39127.1"/>
    <property type="molecule type" value="Genomic_DNA"/>
</dbReference>
<sequence>MREIVQQTPRARLIADEPGYLRAEYSSRLMRFVDDVELLIGADAVQVRSASRLGYSDLGVNRERIEALRQTLAQQAEAYSE</sequence>
<dbReference type="PANTHER" id="PTHR34801:SF6">
    <property type="entry name" value="SLL1620 PROTEIN"/>
    <property type="match status" value="1"/>
</dbReference>
<dbReference type="InterPro" id="IPR010865">
    <property type="entry name" value="DUF1499"/>
</dbReference>
<dbReference type="PIRSF" id="PIRSF026426">
    <property type="entry name" value="DUF1499"/>
    <property type="match status" value="1"/>
</dbReference>
<proteinExistence type="predicted"/>
<reference evidence="1 2" key="1">
    <citation type="submission" date="2016-10" db="EMBL/GenBank/DDBJ databases">
        <authorList>
            <person name="Varghese N."/>
            <person name="Submissions S."/>
        </authorList>
    </citation>
    <scope>NUCLEOTIDE SEQUENCE [LARGE SCALE GENOMIC DNA]</scope>
    <source>
        <strain evidence="1 2">CIP 109853</strain>
    </source>
</reference>
<dbReference type="Pfam" id="PF07386">
    <property type="entry name" value="DUF1499"/>
    <property type="match status" value="1"/>
</dbReference>
<evidence type="ECO:0000313" key="1">
    <source>
        <dbReference type="EMBL" id="SEQ39127.1"/>
    </source>
</evidence>
<evidence type="ECO:0000313" key="2">
    <source>
        <dbReference type="Proteomes" id="UP000198512"/>
    </source>
</evidence>